<keyword evidence="3" id="KW-1185">Reference proteome</keyword>
<dbReference type="EMBL" id="LLXI01000542">
    <property type="protein sequence ID" value="PKY47402.1"/>
    <property type="molecule type" value="Genomic_DNA"/>
</dbReference>
<evidence type="ECO:0000313" key="2">
    <source>
        <dbReference type="EMBL" id="PKY47402.1"/>
    </source>
</evidence>
<dbReference type="Proteomes" id="UP000234323">
    <property type="component" value="Unassembled WGS sequence"/>
</dbReference>
<evidence type="ECO:0000313" key="3">
    <source>
        <dbReference type="Proteomes" id="UP000234323"/>
    </source>
</evidence>
<dbReference type="VEuPathDB" id="FungiDB:RhiirFUN_014892"/>
<feature type="compositionally biased region" description="Basic and acidic residues" evidence="1">
    <location>
        <begin position="60"/>
        <end position="75"/>
    </location>
</feature>
<feature type="compositionally biased region" description="Polar residues" evidence="1">
    <location>
        <begin position="13"/>
        <end position="25"/>
    </location>
</feature>
<dbReference type="VEuPathDB" id="FungiDB:FUN_018464"/>
<evidence type="ECO:0000256" key="1">
    <source>
        <dbReference type="SAM" id="MobiDB-lite"/>
    </source>
</evidence>
<dbReference type="VEuPathDB" id="FungiDB:RhiirA1_522317"/>
<sequence>MKVASRLAKDFATQHNSSGKLSQNVKDILSKMTEKTRIGKTKSQQSIASKNFSHIRLQSLEKHNTPTKPEPEKHSSVSLEQDNNFKSEIMSTLAATLKKREIQISKSIDKLFESSISINTEILSVYLEKEVNIINKIAYEYKNRMDEHTDERLNWLRKLQLGLDKYQMTASTLLENLEKNHSQNLRTRKDFMEDMERIHSIHQSEITKLYEEIDKSTEHFHKVMSISVKETQRKSSFTTSQLKSLFELLGIKDGMTIELLDELDVKFYGGEFDKGFDQDMLTTGD</sequence>
<accession>A0A2I1GL83</accession>
<dbReference type="AlphaFoldDB" id="A0A2I1GL83"/>
<reference evidence="2 3" key="1">
    <citation type="submission" date="2015-10" db="EMBL/GenBank/DDBJ databases">
        <title>Genome analyses suggest a sexual origin of heterokaryosis in a supposedly ancient asexual fungus.</title>
        <authorList>
            <person name="Ropars J."/>
            <person name="Sedzielewska K."/>
            <person name="Noel J."/>
            <person name="Charron P."/>
            <person name="Farinelli L."/>
            <person name="Marton T."/>
            <person name="Kruger M."/>
            <person name="Pelin A."/>
            <person name="Brachmann A."/>
            <person name="Corradi N."/>
        </authorList>
    </citation>
    <scope>NUCLEOTIDE SEQUENCE [LARGE SCALE GENOMIC DNA]</scope>
    <source>
        <strain evidence="2 3">A4</strain>
    </source>
</reference>
<organism evidence="2 3">
    <name type="scientific">Rhizophagus irregularis</name>
    <dbReference type="NCBI Taxonomy" id="588596"/>
    <lineage>
        <taxon>Eukaryota</taxon>
        <taxon>Fungi</taxon>
        <taxon>Fungi incertae sedis</taxon>
        <taxon>Mucoromycota</taxon>
        <taxon>Glomeromycotina</taxon>
        <taxon>Glomeromycetes</taxon>
        <taxon>Glomerales</taxon>
        <taxon>Glomeraceae</taxon>
        <taxon>Rhizophagus</taxon>
    </lineage>
</organism>
<feature type="region of interest" description="Disordered" evidence="1">
    <location>
        <begin position="1"/>
        <end position="28"/>
    </location>
</feature>
<protein>
    <submittedName>
        <fullName evidence="2">Uncharacterized protein</fullName>
    </submittedName>
</protein>
<name>A0A2I1GL83_9GLOM</name>
<proteinExistence type="predicted"/>
<gene>
    <name evidence="2" type="ORF">RhiirA4_543931</name>
</gene>
<feature type="region of interest" description="Disordered" evidence="1">
    <location>
        <begin position="60"/>
        <end position="79"/>
    </location>
</feature>
<comment type="caution">
    <text evidence="2">The sequence shown here is derived from an EMBL/GenBank/DDBJ whole genome shotgun (WGS) entry which is preliminary data.</text>
</comment>